<reference evidence="4" key="1">
    <citation type="journal article" date="2023" name="Commun. Biol.">
        <title>Genome analysis of Parmales, the sister group of diatoms, reveals the evolutionary specialization of diatoms from phago-mixotrophs to photoautotrophs.</title>
        <authorList>
            <person name="Ban H."/>
            <person name="Sato S."/>
            <person name="Yoshikawa S."/>
            <person name="Yamada K."/>
            <person name="Nakamura Y."/>
            <person name="Ichinomiya M."/>
            <person name="Sato N."/>
            <person name="Blanc-Mathieu R."/>
            <person name="Endo H."/>
            <person name="Kuwata A."/>
            <person name="Ogata H."/>
        </authorList>
    </citation>
    <scope>NUCLEOTIDE SEQUENCE [LARGE SCALE GENOMIC DNA]</scope>
</reference>
<comment type="caution">
    <text evidence="3">The sequence shown here is derived from an EMBL/GenBank/DDBJ whole genome shotgun (WGS) entry which is preliminary data.</text>
</comment>
<protein>
    <submittedName>
        <fullName evidence="3">Uncharacterized protein</fullName>
    </submittedName>
</protein>
<sequence length="757" mass="82965">MAMSLSSGGGGLSGGGLSTAAMAYQAPGGGHSMPNAQSNPGVNMMRSTNIAEGKENTVNKLTPEELERMCAPVVALDFKKLDGGECRVDIAYSAPPSDNPVRIVPILGGFSGSLRLKGTVESYKALRKFDKKGYNIRGCYEKCVMSEKEKGGINVGGYCDIVKGEKTGGGVEYLGDGTVNVELSSEWEAVNVKTTTLLSLYIHHIVLSVLPPSLSAYSPIISICTPSSMGDFERTCLTSALSYTDALDSAAKGVRSIKKKEREGLAGVYTLTPGAVGAVVGCIHLGKGLDGVNGFIQNAVRRSAMKNNGVQETKVPPCVKEGEVPIFIVVQSTGGKIEVAGVTCEELQAMGKTKAGQPVPAFNTVKVIARSNCDSKESLGTSIGEVWDRVQRIYENRGVAGFLDNMGLSADGIKKAVGEGVWSEMKEFGKDPFVVGIPDEAPAVGVCLVANSGGEGRVNIGRSKMMRAGDVVGREVGLRLTCKGKTEVKRILEVGRYMPARHEVEFTASATAYWFEKGSEAYGEADEEGMKEYEGRKNMTERREISENLKVEIVQREPGRDGAWTPLPMVEDDGKLDYRPFRPLVFRNVSSPDVVKVCPCATFSLSMDSAGILGTKLTRSTLEIEEDVKAEEGGRRTWYWIMAVAILLAVGISWRSYHVTVVFDRRVTKLHTFYKYVNKTINPINEARYIVYEYNDDIEKLWEKLEKKYKIPVGEPSEYLEIIEERERIKEEERLEEERKVEEEKERMEKEGEREEL</sequence>
<dbReference type="Proteomes" id="UP001165065">
    <property type="component" value="Unassembled WGS sequence"/>
</dbReference>
<evidence type="ECO:0000256" key="2">
    <source>
        <dbReference type="SAM" id="Phobius"/>
    </source>
</evidence>
<accession>A0A9W7L9H1</accession>
<organism evidence="3 4">
    <name type="scientific">Triparma columacea</name>
    <dbReference type="NCBI Taxonomy" id="722753"/>
    <lineage>
        <taxon>Eukaryota</taxon>
        <taxon>Sar</taxon>
        <taxon>Stramenopiles</taxon>
        <taxon>Ochrophyta</taxon>
        <taxon>Bolidophyceae</taxon>
        <taxon>Parmales</taxon>
        <taxon>Triparmaceae</taxon>
        <taxon>Triparma</taxon>
    </lineage>
</organism>
<keyword evidence="2" id="KW-0472">Membrane</keyword>
<proteinExistence type="predicted"/>
<evidence type="ECO:0000313" key="3">
    <source>
        <dbReference type="EMBL" id="GMI40003.1"/>
    </source>
</evidence>
<dbReference type="EMBL" id="BRYA01000116">
    <property type="protein sequence ID" value="GMI40003.1"/>
    <property type="molecule type" value="Genomic_DNA"/>
</dbReference>
<dbReference type="OrthoDB" id="192898at2759"/>
<keyword evidence="4" id="KW-1185">Reference proteome</keyword>
<keyword evidence="2" id="KW-1133">Transmembrane helix</keyword>
<dbReference type="AlphaFoldDB" id="A0A9W7L9H1"/>
<evidence type="ECO:0000256" key="1">
    <source>
        <dbReference type="SAM" id="MobiDB-lite"/>
    </source>
</evidence>
<evidence type="ECO:0000313" key="4">
    <source>
        <dbReference type="Proteomes" id="UP001165065"/>
    </source>
</evidence>
<name>A0A9W7L9H1_9STRA</name>
<feature type="region of interest" description="Disordered" evidence="1">
    <location>
        <begin position="732"/>
        <end position="757"/>
    </location>
</feature>
<feature type="transmembrane region" description="Helical" evidence="2">
    <location>
        <begin position="638"/>
        <end position="657"/>
    </location>
</feature>
<gene>
    <name evidence="3" type="ORF">TrCOL_g13881</name>
</gene>
<keyword evidence="2" id="KW-0812">Transmembrane</keyword>